<dbReference type="EMBL" id="JBHUMA010000004">
    <property type="protein sequence ID" value="MFD2598068.1"/>
    <property type="molecule type" value="Genomic_DNA"/>
</dbReference>
<organism evidence="6 7">
    <name type="scientific">Sphingobacterium corticis</name>
    <dbReference type="NCBI Taxonomy" id="1812823"/>
    <lineage>
        <taxon>Bacteria</taxon>
        <taxon>Pseudomonadati</taxon>
        <taxon>Bacteroidota</taxon>
        <taxon>Sphingobacteriia</taxon>
        <taxon>Sphingobacteriales</taxon>
        <taxon>Sphingobacteriaceae</taxon>
        <taxon>Sphingobacterium</taxon>
    </lineage>
</organism>
<evidence type="ECO:0000313" key="7">
    <source>
        <dbReference type="Proteomes" id="UP001597393"/>
    </source>
</evidence>
<keyword evidence="2" id="KW-0812">Transmembrane</keyword>
<dbReference type="RefSeq" id="WP_380867631.1">
    <property type="nucleotide sequence ID" value="NZ_JBHUMA010000004.1"/>
</dbReference>
<dbReference type="InterPro" id="IPR003715">
    <property type="entry name" value="Poly_export_N"/>
</dbReference>
<keyword evidence="7" id="KW-1185">Reference proteome</keyword>
<dbReference type="InterPro" id="IPR049712">
    <property type="entry name" value="Poly_export"/>
</dbReference>
<feature type="signal peptide" evidence="3">
    <location>
        <begin position="1"/>
        <end position="26"/>
    </location>
</feature>
<protein>
    <submittedName>
        <fullName evidence="6">Polysaccharide biosynthesis/export family protein</fullName>
    </submittedName>
</protein>
<dbReference type="Pfam" id="PF02563">
    <property type="entry name" value="Poly_export"/>
    <property type="match status" value="1"/>
</dbReference>
<reference evidence="7" key="1">
    <citation type="journal article" date="2019" name="Int. J. Syst. Evol. Microbiol.">
        <title>The Global Catalogue of Microorganisms (GCM) 10K type strain sequencing project: providing services to taxonomists for standard genome sequencing and annotation.</title>
        <authorList>
            <consortium name="The Broad Institute Genomics Platform"/>
            <consortium name="The Broad Institute Genome Sequencing Center for Infectious Disease"/>
            <person name="Wu L."/>
            <person name="Ma J."/>
        </authorList>
    </citation>
    <scope>NUCLEOTIDE SEQUENCE [LARGE SCALE GENOMIC DNA]</scope>
    <source>
        <strain evidence="7">KCTC 42248</strain>
    </source>
</reference>
<dbReference type="Pfam" id="PF10531">
    <property type="entry name" value="SLBB"/>
    <property type="match status" value="1"/>
</dbReference>
<keyword evidence="1 3" id="KW-0732">Signal</keyword>
<dbReference type="PROSITE" id="PS51257">
    <property type="entry name" value="PROKAR_LIPOPROTEIN"/>
    <property type="match status" value="1"/>
</dbReference>
<keyword evidence="2" id="KW-1133">Transmembrane helix</keyword>
<dbReference type="Proteomes" id="UP001597393">
    <property type="component" value="Unassembled WGS sequence"/>
</dbReference>
<proteinExistence type="predicted"/>
<evidence type="ECO:0000256" key="1">
    <source>
        <dbReference type="ARBA" id="ARBA00022729"/>
    </source>
</evidence>
<evidence type="ECO:0000259" key="4">
    <source>
        <dbReference type="Pfam" id="PF02563"/>
    </source>
</evidence>
<evidence type="ECO:0000256" key="3">
    <source>
        <dbReference type="SAM" id="SignalP"/>
    </source>
</evidence>
<feature type="domain" description="Polysaccharide export protein N-terminal" evidence="4">
    <location>
        <begin position="49"/>
        <end position="139"/>
    </location>
</feature>
<dbReference type="PANTHER" id="PTHR33619:SF3">
    <property type="entry name" value="POLYSACCHARIDE EXPORT PROTEIN GFCE-RELATED"/>
    <property type="match status" value="1"/>
</dbReference>
<dbReference type="Gene3D" id="3.10.560.10">
    <property type="entry name" value="Outer membrane lipoprotein wza domain like"/>
    <property type="match status" value="1"/>
</dbReference>
<evidence type="ECO:0000313" key="6">
    <source>
        <dbReference type="EMBL" id="MFD2598068.1"/>
    </source>
</evidence>
<keyword evidence="2" id="KW-0472">Membrane</keyword>
<sequence length="262" mass="29019">MTKFFFRTFGLHTLLLFALLSSCASRKEIVYLQPSANEEQQLITKFVPRIQPEDLITITVSAADIKVTVPFNQQNPYQMQAAAGQDFAFKPTYLVDDKGEIDFPVLGRLKIGGLTRLEATALLRKELGRYIVDPGVNLTFANFRVTVLGEVAKPGTITLQQERITILEALGMAGDLTIRGVRKNVLLIREKDGVRQTERLDLTSDSLLTSPFYYLAQNDVIYVEPNGAQVRGSSLGANTNVLISVSSVVISILTLVVTNLRR</sequence>
<feature type="transmembrane region" description="Helical" evidence="2">
    <location>
        <begin position="241"/>
        <end position="260"/>
    </location>
</feature>
<feature type="chain" id="PRO_5046440913" evidence="3">
    <location>
        <begin position="27"/>
        <end position="262"/>
    </location>
</feature>
<name>A0ABW5NHD7_9SPHI</name>
<dbReference type="PANTHER" id="PTHR33619">
    <property type="entry name" value="POLYSACCHARIDE EXPORT PROTEIN GFCE-RELATED"/>
    <property type="match status" value="1"/>
</dbReference>
<evidence type="ECO:0000259" key="5">
    <source>
        <dbReference type="Pfam" id="PF10531"/>
    </source>
</evidence>
<accession>A0ABW5NHD7</accession>
<dbReference type="InterPro" id="IPR019554">
    <property type="entry name" value="Soluble_ligand-bd"/>
</dbReference>
<feature type="domain" description="Soluble ligand binding" evidence="5">
    <location>
        <begin position="144"/>
        <end position="193"/>
    </location>
</feature>
<comment type="caution">
    <text evidence="6">The sequence shown here is derived from an EMBL/GenBank/DDBJ whole genome shotgun (WGS) entry which is preliminary data.</text>
</comment>
<gene>
    <name evidence="6" type="ORF">ACFSQ3_03805</name>
</gene>
<evidence type="ECO:0000256" key="2">
    <source>
        <dbReference type="SAM" id="Phobius"/>
    </source>
</evidence>